<proteinExistence type="predicted"/>
<accession>A0A2X3DH02</accession>
<gene>
    <name evidence="2" type="ORF">NCTC13102_01154</name>
</gene>
<dbReference type="EMBL" id="UAWL01000006">
    <property type="protein sequence ID" value="SQB98689.1"/>
    <property type="molecule type" value="Genomic_DNA"/>
</dbReference>
<name>A0A2X3DH02_9HELI</name>
<keyword evidence="1" id="KW-0732">Signal</keyword>
<feature type="chain" id="PRO_5015888271" description="Periplasmic protein" evidence="1">
    <location>
        <begin position="20"/>
        <end position="131"/>
    </location>
</feature>
<evidence type="ECO:0000256" key="1">
    <source>
        <dbReference type="SAM" id="SignalP"/>
    </source>
</evidence>
<reference evidence="2 3" key="1">
    <citation type="submission" date="2018-06" db="EMBL/GenBank/DDBJ databases">
        <authorList>
            <consortium name="Pathogen Informatics"/>
            <person name="Doyle S."/>
        </authorList>
    </citation>
    <scope>NUCLEOTIDE SEQUENCE [LARGE SCALE GENOMIC DNA]</scope>
    <source>
        <strain evidence="2 3">NCTC13102</strain>
    </source>
</reference>
<dbReference type="Proteomes" id="UP000250166">
    <property type="component" value="Unassembled WGS sequence"/>
</dbReference>
<dbReference type="AlphaFoldDB" id="A0A2X3DH02"/>
<sequence length="131" mass="15477">MSMGRFFICICVICSFLSAAKPTWDFTQSLTLKKDEVYTTTFSIAGMPKELRFYWTLYKNYGLVINLNYDKFPYQFILYTDYKRKSFKIPLSQGNDRDKDAYLLISFEHYDEKAKTATLWLGMMMPKQLSS</sequence>
<evidence type="ECO:0000313" key="3">
    <source>
        <dbReference type="Proteomes" id="UP000250166"/>
    </source>
</evidence>
<evidence type="ECO:0008006" key="4">
    <source>
        <dbReference type="Google" id="ProtNLM"/>
    </source>
</evidence>
<feature type="signal peptide" evidence="1">
    <location>
        <begin position="1"/>
        <end position="19"/>
    </location>
</feature>
<protein>
    <recommendedName>
        <fullName evidence="4">Periplasmic protein</fullName>
    </recommendedName>
</protein>
<organism evidence="2 3">
    <name type="scientific">Helicobacter fennelliae</name>
    <dbReference type="NCBI Taxonomy" id="215"/>
    <lineage>
        <taxon>Bacteria</taxon>
        <taxon>Pseudomonadati</taxon>
        <taxon>Campylobacterota</taxon>
        <taxon>Epsilonproteobacteria</taxon>
        <taxon>Campylobacterales</taxon>
        <taxon>Helicobacteraceae</taxon>
        <taxon>Helicobacter</taxon>
    </lineage>
</organism>
<evidence type="ECO:0000313" key="2">
    <source>
        <dbReference type="EMBL" id="SQB98689.1"/>
    </source>
</evidence>
<dbReference type="RefSeq" id="WP_112058645.1">
    <property type="nucleotide sequence ID" value="NZ_UAWL01000006.1"/>
</dbReference>